<evidence type="ECO:0000256" key="4">
    <source>
        <dbReference type="PROSITE-ProRule" id="PRU00433"/>
    </source>
</evidence>
<evidence type="ECO:0000313" key="8">
    <source>
        <dbReference type="Proteomes" id="UP000533639"/>
    </source>
</evidence>
<dbReference type="AlphaFoldDB" id="A0A9N8P499"/>
<keyword evidence="3 4" id="KW-0408">Iron</keyword>
<comment type="caution">
    <text evidence="7">The sequence shown here is derived from an EMBL/GenBank/DDBJ whole genome shotgun (WGS) entry which is preliminary data.</text>
</comment>
<organism evidence="7 8">
    <name type="scientific">Flavobacterium panici</name>
    <dbReference type="NCBI Taxonomy" id="2654843"/>
    <lineage>
        <taxon>Bacteria</taxon>
        <taxon>Pseudomonadati</taxon>
        <taxon>Bacteroidota</taxon>
        <taxon>Flavobacteriia</taxon>
        <taxon>Flavobacteriales</taxon>
        <taxon>Flavobacteriaceae</taxon>
        <taxon>Flavobacterium</taxon>
    </lineage>
</organism>
<proteinExistence type="predicted"/>
<keyword evidence="1 4" id="KW-0349">Heme</keyword>
<keyword evidence="8" id="KW-1185">Reference proteome</keyword>
<dbReference type="PROSITE" id="PS51257">
    <property type="entry name" value="PROKAR_LIPOPROTEIN"/>
    <property type="match status" value="1"/>
</dbReference>
<evidence type="ECO:0000256" key="3">
    <source>
        <dbReference type="ARBA" id="ARBA00023004"/>
    </source>
</evidence>
<dbReference type="InterPro" id="IPR036909">
    <property type="entry name" value="Cyt_c-like_dom_sf"/>
</dbReference>
<evidence type="ECO:0000259" key="6">
    <source>
        <dbReference type="PROSITE" id="PS51007"/>
    </source>
</evidence>
<evidence type="ECO:0000256" key="2">
    <source>
        <dbReference type="ARBA" id="ARBA00022723"/>
    </source>
</evidence>
<reference evidence="7 8" key="1">
    <citation type="submission" date="2020-06" db="EMBL/GenBank/DDBJ databases">
        <authorList>
            <person name="Criscuolo A."/>
        </authorList>
    </citation>
    <scope>NUCLEOTIDE SEQUENCE [LARGE SCALE GENOMIC DNA]</scope>
    <source>
        <strain evidence="7">PXU-55</strain>
    </source>
</reference>
<dbReference type="GO" id="GO:0020037">
    <property type="term" value="F:heme binding"/>
    <property type="evidence" value="ECO:0007669"/>
    <property type="project" value="InterPro"/>
</dbReference>
<name>A0A9N8P499_9FLAO</name>
<keyword evidence="2 4" id="KW-0479">Metal-binding</keyword>
<dbReference type="EMBL" id="CAIJDE010000064">
    <property type="protein sequence ID" value="CAC9976909.1"/>
    <property type="molecule type" value="Genomic_DNA"/>
</dbReference>
<keyword evidence="5" id="KW-0732">Signal</keyword>
<evidence type="ECO:0000256" key="5">
    <source>
        <dbReference type="SAM" id="SignalP"/>
    </source>
</evidence>
<dbReference type="SUPFAM" id="SSF46626">
    <property type="entry name" value="Cytochrome c"/>
    <property type="match status" value="1"/>
</dbReference>
<feature type="signal peptide" evidence="5">
    <location>
        <begin position="1"/>
        <end position="26"/>
    </location>
</feature>
<dbReference type="PROSITE" id="PS51007">
    <property type="entry name" value="CYTC"/>
    <property type="match status" value="1"/>
</dbReference>
<dbReference type="Gene3D" id="1.10.760.10">
    <property type="entry name" value="Cytochrome c-like domain"/>
    <property type="match status" value="1"/>
</dbReference>
<evidence type="ECO:0000256" key="1">
    <source>
        <dbReference type="ARBA" id="ARBA00022617"/>
    </source>
</evidence>
<feature type="chain" id="PRO_5040147043" evidence="5">
    <location>
        <begin position="27"/>
        <end position="99"/>
    </location>
</feature>
<feature type="domain" description="Cytochrome c" evidence="6">
    <location>
        <begin position="40"/>
        <end position="99"/>
    </location>
</feature>
<sequence>MKNILILAALALFAVSCGTQKTPAVAATPAEPAKTVVLTPELEAGRDLYENNCAKCHKLKDPKKYTKEEWGPILVRMGKKAKLDETQMASITDYIHSQL</sequence>
<dbReference type="RefSeq" id="WP_180861676.1">
    <property type="nucleotide sequence ID" value="NZ_CAIJDE010000064.1"/>
</dbReference>
<dbReference type="GO" id="GO:0046872">
    <property type="term" value="F:metal ion binding"/>
    <property type="evidence" value="ECO:0007669"/>
    <property type="project" value="UniProtKB-KW"/>
</dbReference>
<dbReference type="GO" id="GO:0009055">
    <property type="term" value="F:electron transfer activity"/>
    <property type="evidence" value="ECO:0007669"/>
    <property type="project" value="InterPro"/>
</dbReference>
<dbReference type="InterPro" id="IPR009056">
    <property type="entry name" value="Cyt_c-like_dom"/>
</dbReference>
<protein>
    <submittedName>
        <fullName evidence="7">Cytochrome c</fullName>
    </submittedName>
</protein>
<accession>A0A9N8P499</accession>
<gene>
    <name evidence="7" type="ORF">FLAPXU55_04637</name>
</gene>
<evidence type="ECO:0000313" key="7">
    <source>
        <dbReference type="EMBL" id="CAC9976909.1"/>
    </source>
</evidence>
<dbReference type="Proteomes" id="UP000533639">
    <property type="component" value="Unassembled WGS sequence"/>
</dbReference>